<feature type="transmembrane region" description="Helical" evidence="12">
    <location>
        <begin position="86"/>
        <end position="109"/>
    </location>
</feature>
<dbReference type="Proteomes" id="UP000005408">
    <property type="component" value="Unassembled WGS sequence"/>
</dbReference>
<evidence type="ECO:0000256" key="9">
    <source>
        <dbReference type="ARBA" id="ARBA00023136"/>
    </source>
</evidence>
<feature type="transmembrane region" description="Helical" evidence="12">
    <location>
        <begin position="163"/>
        <end position="186"/>
    </location>
</feature>
<reference evidence="15" key="1">
    <citation type="journal article" date="2012" name="Nature">
        <title>The oyster genome reveals stress adaptation and complexity of shell formation.</title>
        <authorList>
            <person name="Zhang G."/>
            <person name="Fang X."/>
            <person name="Guo X."/>
            <person name="Li L."/>
            <person name="Luo R."/>
            <person name="Xu F."/>
            <person name="Yang P."/>
            <person name="Zhang L."/>
            <person name="Wang X."/>
            <person name="Qi H."/>
            <person name="Xiong Z."/>
            <person name="Que H."/>
            <person name="Xie Y."/>
            <person name="Holland P.W."/>
            <person name="Paps J."/>
            <person name="Zhu Y."/>
            <person name="Wu F."/>
            <person name="Chen Y."/>
            <person name="Wang J."/>
            <person name="Peng C."/>
            <person name="Meng J."/>
            <person name="Yang L."/>
            <person name="Liu J."/>
            <person name="Wen B."/>
            <person name="Zhang N."/>
            <person name="Huang Z."/>
            <person name="Zhu Q."/>
            <person name="Feng Y."/>
            <person name="Mount A."/>
            <person name="Hedgecock D."/>
            <person name="Xu Z."/>
            <person name="Liu Y."/>
            <person name="Domazet-Loso T."/>
            <person name="Du Y."/>
            <person name="Sun X."/>
            <person name="Zhang S."/>
            <person name="Liu B."/>
            <person name="Cheng P."/>
            <person name="Jiang X."/>
            <person name="Li J."/>
            <person name="Fan D."/>
            <person name="Wang W."/>
            <person name="Fu W."/>
            <person name="Wang T."/>
            <person name="Wang B."/>
            <person name="Zhang J."/>
            <person name="Peng Z."/>
            <person name="Li Y."/>
            <person name="Li N."/>
            <person name="Wang J."/>
            <person name="Chen M."/>
            <person name="He Y."/>
            <person name="Tan F."/>
            <person name="Song X."/>
            <person name="Zheng Q."/>
            <person name="Huang R."/>
            <person name="Yang H."/>
            <person name="Du X."/>
            <person name="Chen L."/>
            <person name="Yang M."/>
            <person name="Gaffney P.M."/>
            <person name="Wang S."/>
            <person name="Luo L."/>
            <person name="She Z."/>
            <person name="Ming Y."/>
            <person name="Huang W."/>
            <person name="Zhang S."/>
            <person name="Huang B."/>
            <person name="Zhang Y."/>
            <person name="Qu T."/>
            <person name="Ni P."/>
            <person name="Miao G."/>
            <person name="Wang J."/>
            <person name="Wang Q."/>
            <person name="Steinberg C.E."/>
            <person name="Wang H."/>
            <person name="Li N."/>
            <person name="Qian L."/>
            <person name="Zhang G."/>
            <person name="Li Y."/>
            <person name="Yang H."/>
            <person name="Liu X."/>
            <person name="Wang J."/>
            <person name="Yin Y."/>
            <person name="Wang J."/>
        </authorList>
    </citation>
    <scope>NUCLEOTIDE SEQUENCE [LARGE SCALE GENOMIC DNA]</scope>
    <source>
        <strain evidence="15">05x7-T-G4-1.051#20</strain>
    </source>
</reference>
<dbReference type="InterPro" id="IPR014756">
    <property type="entry name" value="Ig_E-set"/>
</dbReference>
<dbReference type="Gene3D" id="1.10.287.70">
    <property type="match status" value="1"/>
</dbReference>
<keyword evidence="6 11" id="KW-0630">Potassium</keyword>
<evidence type="ECO:0000256" key="4">
    <source>
        <dbReference type="ARBA" id="ARBA00022692"/>
    </source>
</evidence>
<keyword evidence="5 11" id="KW-0851">Voltage-gated channel</keyword>
<dbReference type="EMBL" id="JH818808">
    <property type="protein sequence ID" value="EKC39443.1"/>
    <property type="molecule type" value="Genomic_DNA"/>
</dbReference>
<dbReference type="AlphaFoldDB" id="K1R0I9"/>
<evidence type="ECO:0000256" key="5">
    <source>
        <dbReference type="ARBA" id="ARBA00022882"/>
    </source>
</evidence>
<comment type="similarity">
    <text evidence="11">Belongs to the inward rectifier-type potassium channel (TC 1.A.2.1) family.</text>
</comment>
<keyword evidence="9 12" id="KW-0472">Membrane</keyword>
<dbReference type="PANTHER" id="PTHR11767">
    <property type="entry name" value="INWARD RECTIFIER POTASSIUM CHANNEL"/>
    <property type="match status" value="1"/>
</dbReference>
<dbReference type="EnsemblMetazoa" id="G22147.2">
    <property type="protein sequence ID" value="G22147.2:cds"/>
    <property type="gene ID" value="G22147"/>
</dbReference>
<evidence type="ECO:0000256" key="10">
    <source>
        <dbReference type="ARBA" id="ARBA00023303"/>
    </source>
</evidence>
<evidence type="ECO:0000256" key="1">
    <source>
        <dbReference type="ARBA" id="ARBA00004141"/>
    </source>
</evidence>
<evidence type="ECO:0000256" key="7">
    <source>
        <dbReference type="ARBA" id="ARBA00022989"/>
    </source>
</evidence>
<keyword evidence="3 11" id="KW-0633">Potassium transport</keyword>
<dbReference type="InterPro" id="IPR040445">
    <property type="entry name" value="Kir_TM"/>
</dbReference>
<accession>K1R0I9</accession>
<dbReference type="GO" id="GO:1990573">
    <property type="term" value="P:potassium ion import across plasma membrane"/>
    <property type="evidence" value="ECO:0007669"/>
    <property type="project" value="TreeGrafter"/>
</dbReference>
<evidence type="ECO:0000256" key="12">
    <source>
        <dbReference type="SAM" id="Phobius"/>
    </source>
</evidence>
<keyword evidence="7 12" id="KW-1133">Transmembrane helix</keyword>
<evidence type="ECO:0000256" key="3">
    <source>
        <dbReference type="ARBA" id="ARBA00022538"/>
    </source>
</evidence>
<evidence type="ECO:0000256" key="2">
    <source>
        <dbReference type="ARBA" id="ARBA00022448"/>
    </source>
</evidence>
<dbReference type="Pfam" id="PF17655">
    <property type="entry name" value="IRK_C"/>
    <property type="match status" value="1"/>
</dbReference>
<dbReference type="PRINTS" id="PR01320">
    <property type="entry name" value="KIRCHANNEL"/>
</dbReference>
<sequence>MLKSISNLHLNRKKSDDGEQLVDFPSSSGDDASLITKLRKGYQLGRPALVKKTGKYRVTYKGLSSSERRSFALDLFQTLIDLKWRWATLVFVFTFFIVYFVFAVIWYILAKAHGDFENLNNPTWTPCIERAKTFADLLLFSIETQTTIGYGTFYPNTSCSGSLLLVFVQITVGFLLETLLVGFLLVKLSRPKHRRHTLLFSEKALICKEDGDLCLEIRVGDLRKSHLVDTSSFGIFVSEKVSKEGIVYPLYQQQMEFEAHQMQDRVFMMWPLILRHKINEDSPLYEMTFDQMLSNTFELIIILEGTIEATGEICQARTSYSSKDIVWGHRFVNMIDFDNDNGQWSANFEKFNATVPTPTPKCSGKQLAEIYGASSRTNQAQETENLGGTFWRSQSQIITPMTEETSLTKIPDRRPRSYRHSRAPLSFSGFQSQHLEMGRVLNIYK</sequence>
<dbReference type="KEGG" id="crg:105319384"/>
<dbReference type="Gene3D" id="2.60.40.1400">
    <property type="entry name" value="G protein-activated inward rectifier potassium channel 1"/>
    <property type="match status" value="1"/>
</dbReference>
<feature type="domain" description="Inward rectifier potassium channel C-terminal" evidence="14">
    <location>
        <begin position="198"/>
        <end position="369"/>
    </location>
</feature>
<gene>
    <name evidence="15" type="ORF">CGI_10020046</name>
</gene>
<evidence type="ECO:0000313" key="15">
    <source>
        <dbReference type="EMBL" id="EKC39443.1"/>
    </source>
</evidence>
<evidence type="ECO:0000259" key="13">
    <source>
        <dbReference type="Pfam" id="PF01007"/>
    </source>
</evidence>
<keyword evidence="10 11" id="KW-0407">Ion channel</keyword>
<proteinExistence type="inferred from homology"/>
<organism evidence="15">
    <name type="scientific">Magallana gigas</name>
    <name type="common">Pacific oyster</name>
    <name type="synonym">Crassostrea gigas</name>
    <dbReference type="NCBI Taxonomy" id="29159"/>
    <lineage>
        <taxon>Eukaryota</taxon>
        <taxon>Metazoa</taxon>
        <taxon>Spiralia</taxon>
        <taxon>Lophotrochozoa</taxon>
        <taxon>Mollusca</taxon>
        <taxon>Bivalvia</taxon>
        <taxon>Autobranchia</taxon>
        <taxon>Pteriomorphia</taxon>
        <taxon>Ostreida</taxon>
        <taxon>Ostreoidea</taxon>
        <taxon>Ostreidae</taxon>
        <taxon>Magallana</taxon>
    </lineage>
</organism>
<dbReference type="GO" id="GO:0005886">
    <property type="term" value="C:plasma membrane"/>
    <property type="evidence" value="ECO:0007669"/>
    <property type="project" value="TreeGrafter"/>
</dbReference>
<keyword evidence="8 11" id="KW-0406">Ion transport</keyword>
<dbReference type="GO" id="GO:0034765">
    <property type="term" value="P:regulation of monoatomic ion transmembrane transport"/>
    <property type="evidence" value="ECO:0007669"/>
    <property type="project" value="TreeGrafter"/>
</dbReference>
<evidence type="ECO:0000256" key="8">
    <source>
        <dbReference type="ARBA" id="ARBA00023065"/>
    </source>
</evidence>
<reference evidence="16" key="2">
    <citation type="submission" date="2022-08" db="UniProtKB">
        <authorList>
            <consortium name="EnsemblMetazoa"/>
        </authorList>
    </citation>
    <scope>IDENTIFICATION</scope>
    <source>
        <strain evidence="16">05x7-T-G4-1.051#20</strain>
    </source>
</reference>
<feature type="domain" description="Potassium channel inwardly rectifying transmembrane" evidence="13">
    <location>
        <begin position="50"/>
        <end position="191"/>
    </location>
</feature>
<comment type="subcellular location">
    <subcellularLocation>
        <location evidence="1 11">Membrane</location>
        <topology evidence="1 11">Multi-pass membrane protein</topology>
    </subcellularLocation>
</comment>
<dbReference type="GO" id="GO:0005242">
    <property type="term" value="F:inward rectifier potassium channel activity"/>
    <property type="evidence" value="ECO:0007669"/>
    <property type="project" value="InterPro"/>
</dbReference>
<dbReference type="OrthoDB" id="273257at2759"/>
<keyword evidence="2 11" id="KW-0813">Transport</keyword>
<evidence type="ECO:0000313" key="16">
    <source>
        <dbReference type="EnsemblMetazoa" id="G22147.2:cds"/>
    </source>
</evidence>
<dbReference type="OMA" id="HPRWEEY"/>
<name>K1R0I9_MAGGI</name>
<dbReference type="Pfam" id="PF01007">
    <property type="entry name" value="IRK"/>
    <property type="match status" value="1"/>
</dbReference>
<keyword evidence="4 11" id="KW-0812">Transmembrane</keyword>
<dbReference type="InterPro" id="IPR013518">
    <property type="entry name" value="K_chnl_inward-rec_Kir_cyto"/>
</dbReference>
<protein>
    <submittedName>
        <fullName evidence="15 16">G protein-activated inward rectifier potassium channel 2</fullName>
    </submittedName>
</protein>
<evidence type="ECO:0000313" key="17">
    <source>
        <dbReference type="Proteomes" id="UP000005408"/>
    </source>
</evidence>
<dbReference type="GO" id="GO:0034702">
    <property type="term" value="C:monoatomic ion channel complex"/>
    <property type="evidence" value="ECO:0007669"/>
    <property type="project" value="UniProtKB-KW"/>
</dbReference>
<evidence type="ECO:0000256" key="6">
    <source>
        <dbReference type="ARBA" id="ARBA00022958"/>
    </source>
</evidence>
<dbReference type="SUPFAM" id="SSF81296">
    <property type="entry name" value="E set domains"/>
    <property type="match status" value="1"/>
</dbReference>
<dbReference type="HOGENOM" id="CLU_022738_4_0_1"/>
<evidence type="ECO:0000256" key="11">
    <source>
        <dbReference type="RuleBase" id="RU003822"/>
    </source>
</evidence>
<dbReference type="SUPFAM" id="SSF81324">
    <property type="entry name" value="Voltage-gated potassium channels"/>
    <property type="match status" value="1"/>
</dbReference>
<dbReference type="PANTHER" id="PTHR11767:SF102">
    <property type="entry name" value="INWARDLY RECTIFYING POTASSIUM CHANNEL 1, ISOFORM F"/>
    <property type="match status" value="1"/>
</dbReference>
<keyword evidence="17" id="KW-1185">Reference proteome</keyword>
<dbReference type="InterPro" id="IPR016449">
    <property type="entry name" value="K_chnl_inward-rec_Kir"/>
</dbReference>
<evidence type="ECO:0000259" key="14">
    <source>
        <dbReference type="Pfam" id="PF17655"/>
    </source>
</evidence>
<dbReference type="InterPro" id="IPR041647">
    <property type="entry name" value="IRK_C"/>
</dbReference>